<organism evidence="1 2">
    <name type="scientific">Desulfocicer vacuolatum DSM 3385</name>
    <dbReference type="NCBI Taxonomy" id="1121400"/>
    <lineage>
        <taxon>Bacteria</taxon>
        <taxon>Pseudomonadati</taxon>
        <taxon>Thermodesulfobacteriota</taxon>
        <taxon>Desulfobacteria</taxon>
        <taxon>Desulfobacterales</taxon>
        <taxon>Desulfobacteraceae</taxon>
        <taxon>Desulfocicer</taxon>
    </lineage>
</organism>
<dbReference type="AlphaFoldDB" id="A0A1W2BPC3"/>
<keyword evidence="2" id="KW-1185">Reference proteome</keyword>
<proteinExistence type="predicted"/>
<dbReference type="Proteomes" id="UP000192418">
    <property type="component" value="Unassembled WGS sequence"/>
</dbReference>
<protein>
    <submittedName>
        <fullName evidence="1">Uncharacterized protein</fullName>
    </submittedName>
</protein>
<name>A0A1W2BPC3_9BACT</name>
<sequence length="109" mass="11938">MVLSLVNKAVKEYTALEVREAFTYATANVKGGWMQYKAYLDKTLKNQWATGYLETISTTAPAVLSPGRFAGGIPAGRYPNGTVTGSARMDSNYQAAAEFLAKRRGRHDQ</sequence>
<evidence type="ECO:0000313" key="1">
    <source>
        <dbReference type="EMBL" id="SMC74805.1"/>
    </source>
</evidence>
<accession>A0A1W2BPC3</accession>
<evidence type="ECO:0000313" key="2">
    <source>
        <dbReference type="Proteomes" id="UP000192418"/>
    </source>
</evidence>
<gene>
    <name evidence="1" type="ORF">SAMN02746065_10932</name>
</gene>
<dbReference type="EMBL" id="FWXY01000009">
    <property type="protein sequence ID" value="SMC74805.1"/>
    <property type="molecule type" value="Genomic_DNA"/>
</dbReference>
<reference evidence="1 2" key="1">
    <citation type="submission" date="2017-04" db="EMBL/GenBank/DDBJ databases">
        <authorList>
            <person name="Afonso C.L."/>
            <person name="Miller P.J."/>
            <person name="Scott M.A."/>
            <person name="Spackman E."/>
            <person name="Goraichik I."/>
            <person name="Dimitrov K.M."/>
            <person name="Suarez D.L."/>
            <person name="Swayne D.E."/>
        </authorList>
    </citation>
    <scope>NUCLEOTIDE SEQUENCE [LARGE SCALE GENOMIC DNA]</scope>
    <source>
        <strain evidence="1 2">DSM 3385</strain>
    </source>
</reference>